<dbReference type="AlphaFoldDB" id="A0A0D2BZ15"/>
<evidence type="ECO:0000313" key="4">
    <source>
        <dbReference type="Proteomes" id="UP000054342"/>
    </source>
</evidence>
<dbReference type="InterPro" id="IPR002347">
    <property type="entry name" value="SDR_fam"/>
</dbReference>
<name>A0A0D2BZ15_9EURO</name>
<accession>A0A0D2BZ15</accession>
<evidence type="ECO:0000256" key="2">
    <source>
        <dbReference type="ARBA" id="ARBA00023002"/>
    </source>
</evidence>
<dbReference type="Proteomes" id="UP000054342">
    <property type="component" value="Unassembled WGS sequence"/>
</dbReference>
<dbReference type="Pfam" id="PF00106">
    <property type="entry name" value="adh_short"/>
    <property type="match status" value="1"/>
</dbReference>
<dbReference type="STRING" id="348802.A0A0D2BZ15"/>
<dbReference type="OrthoDB" id="1933717at2759"/>
<sequence>MVDFNSSQVTIPDHFGINFTSVVHTHAEGPTRPENNKVSSPFVVVVTGAGKGLGYHIALACARAGATGLCISSRTQSNLDALENDLRKLNPEVEVLKQTCDTADPQAVNGLAEAVATVFSGRLDVVIANAGVISRYLYDTDAETGEQTYRRLPVCIVEDDDFARVTSINYLGSYYVAKYFTPGLVSGSNPSAIRAYGVITSTAAPCYDSKFVPTAYNISKLANVRMAEYMHNDHERSGLQAFAVHPGAVLTPQTERHSTREGDGWDTLLTDDVGLCGGFLTWLTKERREWLSGRYLAVTWDVDELAKMEDEIVVKDKLKFRMVV</sequence>
<comment type="similarity">
    <text evidence="1">Belongs to the short-chain dehydrogenases/reductases (SDR) family.</text>
</comment>
<organism evidence="3 4">
    <name type="scientific">Exophiala xenobiotica</name>
    <dbReference type="NCBI Taxonomy" id="348802"/>
    <lineage>
        <taxon>Eukaryota</taxon>
        <taxon>Fungi</taxon>
        <taxon>Dikarya</taxon>
        <taxon>Ascomycota</taxon>
        <taxon>Pezizomycotina</taxon>
        <taxon>Eurotiomycetes</taxon>
        <taxon>Chaetothyriomycetidae</taxon>
        <taxon>Chaetothyriales</taxon>
        <taxon>Herpotrichiellaceae</taxon>
        <taxon>Exophiala</taxon>
    </lineage>
</organism>
<dbReference type="GeneID" id="25324163"/>
<evidence type="ECO:0000256" key="1">
    <source>
        <dbReference type="ARBA" id="ARBA00006484"/>
    </source>
</evidence>
<dbReference type="InterPro" id="IPR036291">
    <property type="entry name" value="NAD(P)-bd_dom_sf"/>
</dbReference>
<dbReference type="GO" id="GO:0016020">
    <property type="term" value="C:membrane"/>
    <property type="evidence" value="ECO:0007669"/>
    <property type="project" value="TreeGrafter"/>
</dbReference>
<evidence type="ECO:0000313" key="3">
    <source>
        <dbReference type="EMBL" id="KIW57691.1"/>
    </source>
</evidence>
<dbReference type="PANTHER" id="PTHR44196:SF1">
    <property type="entry name" value="DEHYDROGENASE_REDUCTASE SDR FAMILY MEMBER 7B"/>
    <property type="match status" value="1"/>
</dbReference>
<dbReference type="PANTHER" id="PTHR44196">
    <property type="entry name" value="DEHYDROGENASE/REDUCTASE SDR FAMILY MEMBER 7B"/>
    <property type="match status" value="1"/>
</dbReference>
<dbReference type="GO" id="GO:0016491">
    <property type="term" value="F:oxidoreductase activity"/>
    <property type="evidence" value="ECO:0007669"/>
    <property type="project" value="UniProtKB-KW"/>
</dbReference>
<dbReference type="PRINTS" id="PR00081">
    <property type="entry name" value="GDHRDH"/>
</dbReference>
<keyword evidence="2" id="KW-0560">Oxidoreductase</keyword>
<dbReference type="SUPFAM" id="SSF51735">
    <property type="entry name" value="NAD(P)-binding Rossmann-fold domains"/>
    <property type="match status" value="1"/>
</dbReference>
<proteinExistence type="inferred from homology"/>
<protein>
    <recommendedName>
        <fullName evidence="5">NAD(P)-binding protein</fullName>
    </recommendedName>
</protein>
<dbReference type="EMBL" id="KN847318">
    <property type="protein sequence ID" value="KIW57691.1"/>
    <property type="molecule type" value="Genomic_DNA"/>
</dbReference>
<dbReference type="RefSeq" id="XP_013318275.1">
    <property type="nucleotide sequence ID" value="XM_013462821.1"/>
</dbReference>
<dbReference type="HOGENOM" id="CLU_010194_8_0_1"/>
<dbReference type="Gene3D" id="3.40.50.720">
    <property type="entry name" value="NAD(P)-binding Rossmann-like Domain"/>
    <property type="match status" value="1"/>
</dbReference>
<reference evidence="3 4" key="1">
    <citation type="submission" date="2015-01" db="EMBL/GenBank/DDBJ databases">
        <title>The Genome Sequence of Exophiala xenobiotica CBS118157.</title>
        <authorList>
            <consortium name="The Broad Institute Genomics Platform"/>
            <person name="Cuomo C."/>
            <person name="de Hoog S."/>
            <person name="Gorbushina A."/>
            <person name="Stielow B."/>
            <person name="Teixiera M."/>
            <person name="Abouelleil A."/>
            <person name="Chapman S.B."/>
            <person name="Priest M."/>
            <person name="Young S.K."/>
            <person name="Wortman J."/>
            <person name="Nusbaum C."/>
            <person name="Birren B."/>
        </authorList>
    </citation>
    <scope>NUCLEOTIDE SEQUENCE [LARGE SCALE GENOMIC DNA]</scope>
    <source>
        <strain evidence="3 4">CBS 118157</strain>
    </source>
</reference>
<keyword evidence="4" id="KW-1185">Reference proteome</keyword>
<gene>
    <name evidence="3" type="ORF">PV05_02255</name>
</gene>
<evidence type="ECO:0008006" key="5">
    <source>
        <dbReference type="Google" id="ProtNLM"/>
    </source>
</evidence>
<dbReference type="CDD" id="cd05233">
    <property type="entry name" value="SDR_c"/>
    <property type="match status" value="1"/>
</dbReference>